<dbReference type="InterPro" id="IPR000150">
    <property type="entry name" value="Cof"/>
</dbReference>
<dbReference type="FunFam" id="3.80.10.10:FF:000221">
    <property type="entry name" value="Leucine-rich repeat receptor-like protein kinase PXL1"/>
    <property type="match status" value="1"/>
</dbReference>
<dbReference type="NCBIfam" id="TIGR00099">
    <property type="entry name" value="Cof-subfamily"/>
    <property type="match status" value="1"/>
</dbReference>
<keyword evidence="13 18" id="KW-1133">Transmembrane helix</keyword>
<feature type="chain" id="PRO_5022180005" description="Protein kinase domain-containing protein" evidence="19">
    <location>
        <begin position="27"/>
        <end position="1835"/>
    </location>
</feature>
<keyword evidence="6" id="KW-0540">Nuclease</keyword>
<dbReference type="SUPFAM" id="SSF55486">
    <property type="entry name" value="Metalloproteases ('zincins'), catalytic domain"/>
    <property type="match status" value="1"/>
</dbReference>
<dbReference type="InterPro" id="IPR003591">
    <property type="entry name" value="Leu-rich_rpt_typical-subtyp"/>
</dbReference>
<evidence type="ECO:0000256" key="10">
    <source>
        <dbReference type="ARBA" id="ARBA00022759"/>
    </source>
</evidence>
<feature type="signal peptide" evidence="19">
    <location>
        <begin position="1"/>
        <end position="26"/>
    </location>
</feature>
<keyword evidence="22" id="KW-1185">Reference proteome</keyword>
<dbReference type="InterPro" id="IPR011009">
    <property type="entry name" value="Kinase-like_dom_sf"/>
</dbReference>
<dbReference type="InterPro" id="IPR023091">
    <property type="entry name" value="MetalPrtase_cat_dom_sf_prd"/>
</dbReference>
<dbReference type="CDD" id="cd07516">
    <property type="entry name" value="HAD_Pase"/>
    <property type="match status" value="1"/>
</dbReference>
<comment type="similarity">
    <text evidence="3">Belongs to the endoribonuclease YbeY family.</text>
</comment>
<keyword evidence="14 18" id="KW-0472">Membrane</keyword>
<dbReference type="GO" id="GO:0046872">
    <property type="term" value="F:metal ion binding"/>
    <property type="evidence" value="ECO:0007669"/>
    <property type="project" value="UniProtKB-KW"/>
</dbReference>
<feature type="transmembrane region" description="Helical" evidence="18">
    <location>
        <begin position="632"/>
        <end position="655"/>
    </location>
</feature>
<feature type="binding site" evidence="16">
    <location>
        <position position="718"/>
    </location>
    <ligand>
        <name>ATP</name>
        <dbReference type="ChEBI" id="CHEBI:30616"/>
    </ligand>
</feature>
<dbReference type="InterPro" id="IPR001611">
    <property type="entry name" value="Leu-rich_rpt"/>
</dbReference>
<comment type="subcellular location">
    <subcellularLocation>
        <location evidence="2">Membrane</location>
        <topology evidence="2">Single-pass membrane protein</topology>
    </subcellularLocation>
</comment>
<sequence>MSKTPPPLRLSLLLFVLISLPLIVISQSTDQSILLKLKAQWGNPPSIQSWNPSSSPCDWPEINCTNGAVTGLSLRNMNITKRIPATLCELLSLTELDLSWNYIPGGFPSFLYNCSNLKVLDLSQNYFVGPIPADIDRMSPSLKYLDLGGNNFSGDIPAAIGRLTELRTIRLYMNLFDGSVPREIGNLSNLEIFEMPYNGKLAAARIPTEFGNLKNLKGLWMTQTNLIGEIPESFSGLSSLEHLNLARNNLEGKIPGGLFLLKNLSELFLFHNNFSGEIPKAVEALSLSQIDLAMNNLSGSIPQDFGNLKNLTVLNLYSNRLTGGIPESLGLIPAMREFRVFKNLLNGSLPPELGLHSEVEAFEVSENQLSGSLPEHLCSRGVLQGAVAFSNNLTGVLPKGLGNCDSLRTLQVYNNHFSGEVPFGVWTGLSLSSLMLSDNSFSGQLPASKLAWNLSRLEISNNRFSGDIPVQVSSWERMVVFKASGNLFSGKIPVELTNLSRLNTLLLDGNQLSGDLPSQIMSWESLNTLNLSRNTLSGYIPAAIGSLPDLLYLDLSGNQFTGEIPAEFGRLRLTSLNLSSNKLSGKIPDVFDNLAFENSFLNNPNLCASTQILNLPSCYTNMSASHKLSSKVLAMILVLSIAVFVVIVLLTFFIARDYCRRKRCQDLSTWKLTSFQRLDLTQFSLLANLTDNNLIGSGGSGKVYQVSTNCPGEFVAVKRIWNTNKLDERLEKEFVAEVEILGTIRHSNIVKLLCCISSDKSKLLVYEYMANQSLDKWLHGKRRKLAKGMGMAHHVVLDWPTRLQIAIGAAQGLIAELLRLDAPVAVKLAFDGLKDSVYKTRDNAIGGVAGYESVELSVLLCDDKFIRKLNKEWRGEDHATDVISMSQHVPDLKLPMLMLGDIVISVETAARQAEQRGHTLLDEMRILMVHGLLHLLGFDHEVSKDAEVEMEKEEDLLLKSLGWKVKGLIQSAYDAETHSDGVKLDGTLLNSKSQLSSTNVQALKEASSRGVKIVIATGKARPAVIRIFKEVDLTGKDGIVSEFSPGVFLQGLLVYGTQGREIFRMNLDTDVCREACRYSLENEVPLIAFTKDRCLSLYDHPLVHSMHTVYHEQKAEIMPSVEHLVAAAGIQKLVFMDTAEGVTTALRPYWSEATGDSATVVQTVPDMLEIVPPGTSKGSGVNMLLDHLGITPKEIMAIGDGENDIEMLELASLGIALSNGAEKAKAVANVIGLSNDEDGVADAIYRKGSGGDAELVLEVVDEDAGFLEGEVGDVGVELLDLFWGFNGGERANVGGEVVHNSTKQAVAEMAPPMSRRRSATAANNSRPIVGSFRSFIFFRWLSRSPFKNSKTTKKNKSSADDTSGHRLHQSYRTRKSDLATTVFQYLPEAKTTCFKFGGEFQYCCDLFPEEILREILLRLPSVKSIIKCSAVCRSWRYLIQTPSFIAAHLRCRLSLNGDCSLHLVRNRSHIGGYLLYWDKPAASASGDSSGFVGGESSGSFSINSSNTKIITPLTYKSTTRGRGIEEITCSQPCYDLVGTCNGLICLANDAHFSPEVPTLIWNPSVRKFVTLPLPSIAIPDTVYDTDSDHWVIPTSAFGYDSRTGDYKVLRIFSNFYCGGAAGDTPFGVEVFSLARGSWRTLSPCVSIPGCFALCRRNPRPRHVFVNGAVHWLLPRGRHSDQFVIVSFDMLTESFGEVEMPEPLRNPPGPPPSPIISVHEEDSLALLEANWDLTRSGVEVCHLTLWVMQQYGMVDSWTNLTVTLHEPDSCPIPIGSKSNGEQVFSMTTKSGCALLTVDFKTKRVSYSGVEEGWKYNSMDPFVESLVLLGQSNAHSF</sequence>
<dbReference type="CDD" id="cd22157">
    <property type="entry name" value="F-box_AtFBW1-like"/>
    <property type="match status" value="1"/>
</dbReference>
<keyword evidence="16" id="KW-0547">Nucleotide-binding</keyword>
<evidence type="ECO:0000256" key="3">
    <source>
        <dbReference type="ARBA" id="ARBA00010875"/>
    </source>
</evidence>
<gene>
    <name evidence="21" type="ORF">C1H46_031858</name>
</gene>
<dbReference type="Gene3D" id="1.10.510.10">
    <property type="entry name" value="Transferase(Phosphotransferase) domain 1"/>
    <property type="match status" value="1"/>
</dbReference>
<dbReference type="Pfam" id="PF08263">
    <property type="entry name" value="LRRNT_2"/>
    <property type="match status" value="1"/>
</dbReference>
<evidence type="ECO:0000256" key="6">
    <source>
        <dbReference type="ARBA" id="ARBA00022722"/>
    </source>
</evidence>
<dbReference type="FunFam" id="3.30.200.20:FF:000512">
    <property type="entry name" value="Receptor-like protein kinase HSL1"/>
    <property type="match status" value="1"/>
</dbReference>
<evidence type="ECO:0000256" key="4">
    <source>
        <dbReference type="ARBA" id="ARBA00022614"/>
    </source>
</evidence>
<dbReference type="GO" id="GO:0006364">
    <property type="term" value="P:rRNA processing"/>
    <property type="evidence" value="ECO:0007669"/>
    <property type="project" value="InterPro"/>
</dbReference>
<dbReference type="Pfam" id="PF00560">
    <property type="entry name" value="LRR_1"/>
    <property type="match status" value="6"/>
</dbReference>
<dbReference type="InterPro" id="IPR013210">
    <property type="entry name" value="LRR_N_plant-typ"/>
</dbReference>
<dbReference type="Proteomes" id="UP000315295">
    <property type="component" value="Unassembled WGS sequence"/>
</dbReference>
<dbReference type="FunFam" id="3.80.10.10:FF:000041">
    <property type="entry name" value="LRR receptor-like serine/threonine-protein kinase ERECTA"/>
    <property type="match status" value="1"/>
</dbReference>
<dbReference type="InterPro" id="IPR006379">
    <property type="entry name" value="HAD-SF_hydro_IIB"/>
</dbReference>
<dbReference type="Gene3D" id="3.80.10.10">
    <property type="entry name" value="Ribonuclease Inhibitor"/>
    <property type="match status" value="3"/>
</dbReference>
<dbReference type="Gene3D" id="3.40.390.30">
    <property type="entry name" value="Metalloproteases ('zincins'), catalytic domain"/>
    <property type="match status" value="1"/>
</dbReference>
<dbReference type="InterPro" id="IPR006527">
    <property type="entry name" value="F-box-assoc_dom_typ1"/>
</dbReference>
<dbReference type="GO" id="GO:0004519">
    <property type="term" value="F:endonuclease activity"/>
    <property type="evidence" value="ECO:0007669"/>
    <property type="project" value="UniProtKB-KW"/>
</dbReference>
<dbReference type="PROSITE" id="PS00107">
    <property type="entry name" value="PROTEIN_KINASE_ATP"/>
    <property type="match status" value="1"/>
</dbReference>
<keyword evidence="8 19" id="KW-0732">Signal</keyword>
<dbReference type="SUPFAM" id="SSF52058">
    <property type="entry name" value="L domain-like"/>
    <property type="match status" value="2"/>
</dbReference>
<dbReference type="GO" id="GO:0004672">
    <property type="term" value="F:protein kinase activity"/>
    <property type="evidence" value="ECO:0007669"/>
    <property type="project" value="InterPro"/>
</dbReference>
<dbReference type="HAMAP" id="MF_00009">
    <property type="entry name" value="Endoribonucl_YbeY"/>
    <property type="match status" value="1"/>
</dbReference>
<evidence type="ECO:0000256" key="11">
    <source>
        <dbReference type="ARBA" id="ARBA00022801"/>
    </source>
</evidence>
<keyword evidence="12" id="KW-0862">Zinc</keyword>
<keyword evidence="9" id="KW-0677">Repeat</keyword>
<evidence type="ECO:0000256" key="8">
    <source>
        <dbReference type="ARBA" id="ARBA00022729"/>
    </source>
</evidence>
<dbReference type="EMBL" id="VIEB01000714">
    <property type="protein sequence ID" value="TQD82585.1"/>
    <property type="molecule type" value="Genomic_DNA"/>
</dbReference>
<dbReference type="Gene3D" id="1.20.1280.50">
    <property type="match status" value="1"/>
</dbReference>
<evidence type="ECO:0000256" key="14">
    <source>
        <dbReference type="ARBA" id="ARBA00023136"/>
    </source>
</evidence>
<evidence type="ECO:0000313" key="21">
    <source>
        <dbReference type="EMBL" id="TQD82585.1"/>
    </source>
</evidence>
<evidence type="ECO:0000256" key="13">
    <source>
        <dbReference type="ARBA" id="ARBA00022989"/>
    </source>
</evidence>
<keyword evidence="4" id="KW-0433">Leucine-rich repeat</keyword>
<evidence type="ECO:0000256" key="9">
    <source>
        <dbReference type="ARBA" id="ARBA00022737"/>
    </source>
</evidence>
<evidence type="ECO:0000256" key="19">
    <source>
        <dbReference type="SAM" id="SignalP"/>
    </source>
</evidence>
<dbReference type="Pfam" id="PF08282">
    <property type="entry name" value="Hydrolase_3"/>
    <property type="match status" value="1"/>
</dbReference>
<proteinExistence type="inferred from homology"/>
<dbReference type="PROSITE" id="PS51450">
    <property type="entry name" value="LRR"/>
    <property type="match status" value="1"/>
</dbReference>
<dbReference type="InterPro" id="IPR017451">
    <property type="entry name" value="F-box-assoc_interact_dom"/>
</dbReference>
<evidence type="ECO:0000256" key="16">
    <source>
        <dbReference type="PROSITE-ProRule" id="PRU10141"/>
    </source>
</evidence>
<keyword evidence="7" id="KW-0479">Metal-binding</keyword>
<dbReference type="InterPro" id="IPR023214">
    <property type="entry name" value="HAD_sf"/>
</dbReference>
<dbReference type="InterPro" id="IPR001810">
    <property type="entry name" value="F-box_dom"/>
</dbReference>
<dbReference type="PANTHER" id="PTHR46986">
    <property type="entry name" value="ENDORIBONUCLEASE YBEY, CHLOROPLASTIC"/>
    <property type="match status" value="1"/>
</dbReference>
<evidence type="ECO:0000259" key="20">
    <source>
        <dbReference type="PROSITE" id="PS50011"/>
    </source>
</evidence>
<dbReference type="InterPro" id="IPR032675">
    <property type="entry name" value="LRR_dom_sf"/>
</dbReference>
<keyword evidence="16" id="KW-0067">ATP-binding</keyword>
<dbReference type="Pfam" id="PF13855">
    <property type="entry name" value="LRR_8"/>
    <property type="match status" value="2"/>
</dbReference>
<dbReference type="FunFam" id="3.80.10.10:FF:000824">
    <property type="entry name" value="Receptor-like protein kinase HSL1 isoform A"/>
    <property type="match status" value="1"/>
</dbReference>
<keyword evidence="11" id="KW-0378">Hydrolase</keyword>
<dbReference type="NCBIfam" id="TIGR00043">
    <property type="entry name" value="rRNA maturation RNase YbeY"/>
    <property type="match status" value="1"/>
</dbReference>
<evidence type="ECO:0000256" key="2">
    <source>
        <dbReference type="ARBA" id="ARBA00004167"/>
    </source>
</evidence>
<dbReference type="Pfam" id="PF07734">
    <property type="entry name" value="FBA_1"/>
    <property type="match status" value="1"/>
</dbReference>
<dbReference type="SMART" id="SM00369">
    <property type="entry name" value="LRR_TYP"/>
    <property type="match status" value="6"/>
</dbReference>
<evidence type="ECO:0000256" key="18">
    <source>
        <dbReference type="SAM" id="Phobius"/>
    </source>
</evidence>
<dbReference type="PROSITE" id="PS01306">
    <property type="entry name" value="UPF0054"/>
    <property type="match status" value="1"/>
</dbReference>
<evidence type="ECO:0000256" key="5">
    <source>
        <dbReference type="ARBA" id="ARBA00022692"/>
    </source>
</evidence>
<dbReference type="NCBIfam" id="TIGR01484">
    <property type="entry name" value="HAD-SF-IIB"/>
    <property type="match status" value="1"/>
</dbReference>
<dbReference type="Pfam" id="PF00069">
    <property type="entry name" value="Pkinase"/>
    <property type="match status" value="1"/>
</dbReference>
<comment type="cofactor">
    <cofactor evidence="1">
        <name>Zn(2+)</name>
        <dbReference type="ChEBI" id="CHEBI:29105"/>
    </cofactor>
</comment>
<protein>
    <recommendedName>
        <fullName evidence="20">Protein kinase domain-containing protein</fullName>
    </recommendedName>
</protein>
<dbReference type="SUPFAM" id="SSF56784">
    <property type="entry name" value="HAD-like"/>
    <property type="match status" value="1"/>
</dbReference>
<dbReference type="SMART" id="SM00256">
    <property type="entry name" value="FBOX"/>
    <property type="match status" value="1"/>
</dbReference>
<dbReference type="InterPro" id="IPR017441">
    <property type="entry name" value="Protein_kinase_ATP_BS"/>
</dbReference>
<keyword evidence="5 18" id="KW-0812">Transmembrane</keyword>
<reference evidence="21 22" key="1">
    <citation type="journal article" date="2019" name="G3 (Bethesda)">
        <title>Sequencing of a Wild Apple (Malus baccata) Genome Unravels the Differences Between Cultivated and Wild Apple Species Regarding Disease Resistance and Cold Tolerance.</title>
        <authorList>
            <person name="Chen X."/>
        </authorList>
    </citation>
    <scope>NUCLEOTIDE SEQUENCE [LARGE SCALE GENOMIC DNA]</scope>
    <source>
        <strain evidence="22">cv. Shandingzi</strain>
        <tissue evidence="21">Leaves</tissue>
    </source>
</reference>
<evidence type="ECO:0000256" key="1">
    <source>
        <dbReference type="ARBA" id="ARBA00001947"/>
    </source>
</evidence>
<dbReference type="GO" id="GO:0004222">
    <property type="term" value="F:metalloendopeptidase activity"/>
    <property type="evidence" value="ECO:0007669"/>
    <property type="project" value="InterPro"/>
</dbReference>
<dbReference type="InterPro" id="IPR020549">
    <property type="entry name" value="YbeY_CS"/>
</dbReference>
<evidence type="ECO:0000256" key="12">
    <source>
        <dbReference type="ARBA" id="ARBA00022833"/>
    </source>
</evidence>
<dbReference type="InterPro" id="IPR036047">
    <property type="entry name" value="F-box-like_dom_sf"/>
</dbReference>
<dbReference type="PROSITE" id="PS50011">
    <property type="entry name" value="PROTEIN_KINASE_DOM"/>
    <property type="match status" value="1"/>
</dbReference>
<comment type="caution">
    <text evidence="21">The sequence shown here is derived from an EMBL/GenBank/DDBJ whole genome shotgun (WGS) entry which is preliminary data.</text>
</comment>
<dbReference type="STRING" id="106549.A0A540L7X6"/>
<dbReference type="SUPFAM" id="SSF81383">
    <property type="entry name" value="F-box domain"/>
    <property type="match status" value="1"/>
</dbReference>
<dbReference type="PROSITE" id="PS01229">
    <property type="entry name" value="COF_2"/>
    <property type="match status" value="1"/>
</dbReference>
<dbReference type="PANTHER" id="PTHR46986:SF1">
    <property type="entry name" value="ENDORIBONUCLEASE YBEY, CHLOROPLASTIC"/>
    <property type="match status" value="1"/>
</dbReference>
<dbReference type="Gene3D" id="3.40.50.1000">
    <property type="entry name" value="HAD superfamily/HAD-like"/>
    <property type="match status" value="1"/>
</dbReference>
<dbReference type="GO" id="GO:0016020">
    <property type="term" value="C:membrane"/>
    <property type="evidence" value="ECO:0007669"/>
    <property type="project" value="UniProtKB-SubCell"/>
</dbReference>
<feature type="domain" description="Protein kinase" evidence="20">
    <location>
        <begin position="689"/>
        <end position="1033"/>
    </location>
</feature>
<keyword evidence="10" id="KW-0255">Endonuclease</keyword>
<feature type="region of interest" description="Disordered" evidence="17">
    <location>
        <begin position="1348"/>
        <end position="1367"/>
    </location>
</feature>
<accession>A0A540L7X6</accession>
<dbReference type="InterPro" id="IPR036412">
    <property type="entry name" value="HAD-like_sf"/>
</dbReference>
<dbReference type="GO" id="GO:0005524">
    <property type="term" value="F:ATP binding"/>
    <property type="evidence" value="ECO:0007669"/>
    <property type="project" value="UniProtKB-UniRule"/>
</dbReference>
<dbReference type="InterPro" id="IPR002036">
    <property type="entry name" value="YbeY"/>
</dbReference>
<evidence type="ECO:0000256" key="15">
    <source>
        <dbReference type="ARBA" id="ARBA00023180"/>
    </source>
</evidence>
<evidence type="ECO:0000256" key="17">
    <source>
        <dbReference type="SAM" id="MobiDB-lite"/>
    </source>
</evidence>
<keyword evidence="15" id="KW-0325">Glycoprotein</keyword>
<dbReference type="FunFam" id="3.80.10.10:FF:000095">
    <property type="entry name" value="LRR receptor-like serine/threonine-protein kinase GSO1"/>
    <property type="match status" value="1"/>
</dbReference>
<organism evidence="21 22">
    <name type="scientific">Malus baccata</name>
    <name type="common">Siberian crab apple</name>
    <name type="synonym">Pyrus baccata</name>
    <dbReference type="NCBI Taxonomy" id="106549"/>
    <lineage>
        <taxon>Eukaryota</taxon>
        <taxon>Viridiplantae</taxon>
        <taxon>Streptophyta</taxon>
        <taxon>Embryophyta</taxon>
        <taxon>Tracheophyta</taxon>
        <taxon>Spermatophyta</taxon>
        <taxon>Magnoliopsida</taxon>
        <taxon>eudicotyledons</taxon>
        <taxon>Gunneridae</taxon>
        <taxon>Pentapetalae</taxon>
        <taxon>rosids</taxon>
        <taxon>fabids</taxon>
        <taxon>Rosales</taxon>
        <taxon>Rosaceae</taxon>
        <taxon>Amygdaloideae</taxon>
        <taxon>Maleae</taxon>
        <taxon>Malus</taxon>
    </lineage>
</organism>
<dbReference type="NCBIfam" id="TIGR01640">
    <property type="entry name" value="F_box_assoc_1"/>
    <property type="match status" value="1"/>
</dbReference>
<dbReference type="InterPro" id="IPR000719">
    <property type="entry name" value="Prot_kinase_dom"/>
</dbReference>
<evidence type="ECO:0000256" key="7">
    <source>
        <dbReference type="ARBA" id="ARBA00022723"/>
    </source>
</evidence>
<evidence type="ECO:0000313" key="22">
    <source>
        <dbReference type="Proteomes" id="UP000315295"/>
    </source>
</evidence>
<dbReference type="Pfam" id="PF02130">
    <property type="entry name" value="YbeY"/>
    <property type="match status" value="1"/>
</dbReference>
<dbReference type="SUPFAM" id="SSF56112">
    <property type="entry name" value="Protein kinase-like (PK-like)"/>
    <property type="match status" value="1"/>
</dbReference>
<dbReference type="Gene3D" id="3.30.1240.10">
    <property type="match status" value="1"/>
</dbReference>
<name>A0A540L7X6_MALBA</name>
<dbReference type="Pfam" id="PF12937">
    <property type="entry name" value="F-box-like"/>
    <property type="match status" value="1"/>
</dbReference>